<reference evidence="1" key="2">
    <citation type="submission" date="2016-06" db="EMBL/GenBank/DDBJ databases">
        <title>The genome of a short-lived fish provides insights into sex chromosome evolution and the genetic control of aging.</title>
        <authorList>
            <person name="Reichwald K."/>
            <person name="Felder M."/>
            <person name="Petzold A."/>
            <person name="Koch P."/>
            <person name="Groth M."/>
            <person name="Platzer M."/>
        </authorList>
    </citation>
    <scope>NUCLEOTIDE SEQUENCE</scope>
    <source>
        <tissue evidence="1">Brain</tissue>
    </source>
</reference>
<name>A0A1A7WSA5_9TELE</name>
<evidence type="ECO:0000313" key="1">
    <source>
        <dbReference type="EMBL" id="SBP08595.1"/>
    </source>
</evidence>
<dbReference type="EMBL" id="HADW01007195">
    <property type="protein sequence ID" value="SBP08595.1"/>
    <property type="molecule type" value="Transcribed_RNA"/>
</dbReference>
<reference evidence="1" key="1">
    <citation type="submission" date="2016-05" db="EMBL/GenBank/DDBJ databases">
        <authorList>
            <person name="Lavstsen T."/>
            <person name="Jespersen J.S."/>
        </authorList>
    </citation>
    <scope>NUCLEOTIDE SEQUENCE</scope>
    <source>
        <tissue evidence="1">Brain</tissue>
    </source>
</reference>
<dbReference type="AlphaFoldDB" id="A0A1A7WSA5"/>
<feature type="non-terminal residue" evidence="1">
    <location>
        <position position="1"/>
    </location>
</feature>
<sequence>YKLLEMRKVNLKGIHSAGFQSCEHSAIVDWTHWHWMDATRMIPMQRLETITTDTRGH</sequence>
<organism evidence="1">
    <name type="scientific">Iconisemion striatum</name>
    <dbReference type="NCBI Taxonomy" id="60296"/>
    <lineage>
        <taxon>Eukaryota</taxon>
        <taxon>Metazoa</taxon>
        <taxon>Chordata</taxon>
        <taxon>Craniata</taxon>
        <taxon>Vertebrata</taxon>
        <taxon>Euteleostomi</taxon>
        <taxon>Actinopterygii</taxon>
        <taxon>Neopterygii</taxon>
        <taxon>Teleostei</taxon>
        <taxon>Neoteleostei</taxon>
        <taxon>Acanthomorphata</taxon>
        <taxon>Ovalentaria</taxon>
        <taxon>Atherinomorphae</taxon>
        <taxon>Cyprinodontiformes</taxon>
        <taxon>Nothobranchiidae</taxon>
        <taxon>Iconisemion</taxon>
    </lineage>
</organism>
<feature type="non-terminal residue" evidence="1">
    <location>
        <position position="57"/>
    </location>
</feature>
<accession>A0A1A7WSA5</accession>
<gene>
    <name evidence="1" type="primary">Nfu_g_1_026118</name>
</gene>
<protein>
    <submittedName>
        <fullName evidence="1">Uncharacterized protein</fullName>
    </submittedName>
</protein>
<proteinExistence type="predicted"/>